<name>A0A1M5CF33_9FLAO</name>
<proteinExistence type="predicted"/>
<organism evidence="1 2">
    <name type="scientific">Flavobacterium fontis</name>
    <dbReference type="NCBI Taxonomy" id="1124188"/>
    <lineage>
        <taxon>Bacteria</taxon>
        <taxon>Pseudomonadati</taxon>
        <taxon>Bacteroidota</taxon>
        <taxon>Flavobacteriia</taxon>
        <taxon>Flavobacteriales</taxon>
        <taxon>Flavobacteriaceae</taxon>
        <taxon>Flavobacterium</taxon>
    </lineage>
</organism>
<sequence>MKTIDTYAQAILEYLALKAIENGWDPKTTNRSDLREYLAQLVEKGSHDNDLRAIQHGLKLNQEVKGNTVRRCSAEEFRSVENFIKGKTAKPSTIVVELAAVIAQFPLRPYAKYRHTDENQTSEKINELLTPPIKDELRPEKEKTTRLEQKVNPLPRASKVTWKNGIGIAGLIGLLVWGITSSLNQPECMQWQENRYVLVDCQKKMALGEALVIGYDKEEFQQRKVDLKDSTVFFKNGKPLYFYCKVNNTPEFFTQDGNHPVYREKQLQVITGYVVQKYLVNQKNRNTENKDLE</sequence>
<dbReference type="STRING" id="1124188.SAMN05444377_11193"/>
<accession>A0A1M5CF33</accession>
<keyword evidence="2" id="KW-1185">Reference proteome</keyword>
<dbReference type="EMBL" id="FQVQ01000011">
    <property type="protein sequence ID" value="SHF53032.1"/>
    <property type="molecule type" value="Genomic_DNA"/>
</dbReference>
<evidence type="ECO:0000313" key="1">
    <source>
        <dbReference type="EMBL" id="SHF53032.1"/>
    </source>
</evidence>
<dbReference type="RefSeq" id="WP_073363883.1">
    <property type="nucleotide sequence ID" value="NZ_FQVQ01000011.1"/>
</dbReference>
<dbReference type="Proteomes" id="UP000184147">
    <property type="component" value="Unassembled WGS sequence"/>
</dbReference>
<dbReference type="OrthoDB" id="1340494at2"/>
<gene>
    <name evidence="1" type="ORF">SAMN05444377_11193</name>
</gene>
<protein>
    <submittedName>
        <fullName evidence="1">Uncharacterized protein</fullName>
    </submittedName>
</protein>
<dbReference type="AlphaFoldDB" id="A0A1M5CF33"/>
<reference evidence="1 2" key="1">
    <citation type="submission" date="2016-11" db="EMBL/GenBank/DDBJ databases">
        <authorList>
            <person name="Jaros S."/>
            <person name="Januszkiewicz K."/>
            <person name="Wedrychowicz H."/>
        </authorList>
    </citation>
    <scope>NUCLEOTIDE SEQUENCE [LARGE SCALE GENOMIC DNA]</scope>
    <source>
        <strain evidence="1 2">DSM 25660</strain>
    </source>
</reference>
<evidence type="ECO:0000313" key="2">
    <source>
        <dbReference type="Proteomes" id="UP000184147"/>
    </source>
</evidence>